<dbReference type="AlphaFoldDB" id="A0A2K6V4B5"/>
<name>A0A2K6V4B5_SAIBB</name>
<dbReference type="Pfam" id="PF01603">
    <property type="entry name" value="B56"/>
    <property type="match status" value="1"/>
</dbReference>
<dbReference type="PIRSF" id="PIRSF028043">
    <property type="entry name" value="PP2A_B56"/>
    <property type="match status" value="1"/>
</dbReference>
<dbReference type="GO" id="GO:0007165">
    <property type="term" value="P:signal transduction"/>
    <property type="evidence" value="ECO:0007669"/>
    <property type="project" value="InterPro"/>
</dbReference>
<organism evidence="4 5">
    <name type="scientific">Saimiri boliviensis boliviensis</name>
    <name type="common">Bolivian squirrel monkey</name>
    <dbReference type="NCBI Taxonomy" id="39432"/>
    <lineage>
        <taxon>Eukaryota</taxon>
        <taxon>Metazoa</taxon>
        <taxon>Chordata</taxon>
        <taxon>Craniata</taxon>
        <taxon>Vertebrata</taxon>
        <taxon>Euteleostomi</taxon>
        <taxon>Mammalia</taxon>
        <taxon>Eutheria</taxon>
        <taxon>Euarchontoglires</taxon>
        <taxon>Primates</taxon>
        <taxon>Haplorrhini</taxon>
        <taxon>Platyrrhini</taxon>
        <taxon>Cebidae</taxon>
        <taxon>Saimiriinae</taxon>
        <taxon>Saimiri</taxon>
    </lineage>
</organism>
<reference evidence="4" key="2">
    <citation type="submission" date="2025-09" db="UniProtKB">
        <authorList>
            <consortium name="Ensembl"/>
        </authorList>
    </citation>
    <scope>IDENTIFICATION</scope>
</reference>
<feature type="region of interest" description="Disordered" evidence="3">
    <location>
        <begin position="1"/>
        <end position="40"/>
    </location>
</feature>
<protein>
    <recommendedName>
        <fullName evidence="2">Serine/threonine-protein phosphatase 2A 56 kDa regulatory subunit</fullName>
    </recommendedName>
</protein>
<dbReference type="GO" id="GO:0005829">
    <property type="term" value="C:cytosol"/>
    <property type="evidence" value="ECO:0007669"/>
    <property type="project" value="TreeGrafter"/>
</dbReference>
<dbReference type="GO" id="GO:0000159">
    <property type="term" value="C:protein phosphatase type 2A complex"/>
    <property type="evidence" value="ECO:0007669"/>
    <property type="project" value="UniProtKB-UniRule"/>
</dbReference>
<dbReference type="Proteomes" id="UP000233220">
    <property type="component" value="Unplaced"/>
</dbReference>
<gene>
    <name evidence="4" type="primary">PPP2R5E</name>
</gene>
<evidence type="ECO:0000256" key="3">
    <source>
        <dbReference type="SAM" id="MobiDB-lite"/>
    </source>
</evidence>
<dbReference type="GeneTree" id="ENSGT01030000234620"/>
<evidence type="ECO:0000313" key="4">
    <source>
        <dbReference type="Ensembl" id="ENSSBOP00000039013.1"/>
    </source>
</evidence>
<dbReference type="CTD" id="5529"/>
<keyword evidence="5" id="KW-1185">Reference proteome</keyword>
<dbReference type="PANTHER" id="PTHR10257">
    <property type="entry name" value="SERINE/THREONINE PROTEIN PHOSPHATASE 2A PP2A REGULATORY SUBUNIT B"/>
    <property type="match status" value="1"/>
</dbReference>
<feature type="compositionally biased region" description="Basic residues" evidence="3">
    <location>
        <begin position="20"/>
        <end position="29"/>
    </location>
</feature>
<dbReference type="GO" id="GO:0072542">
    <property type="term" value="F:protein phosphatase activator activity"/>
    <property type="evidence" value="ECO:0007669"/>
    <property type="project" value="TreeGrafter"/>
</dbReference>
<evidence type="ECO:0000313" key="5">
    <source>
        <dbReference type="Proteomes" id="UP000233220"/>
    </source>
</evidence>
<comment type="function">
    <text evidence="2">The B regulatory subunit might modulate substrate selectivity and catalytic activity, and also might direct the localization of the catalytic enzyme to a particular subcellular compartment.</text>
</comment>
<reference evidence="4" key="1">
    <citation type="submission" date="2025-08" db="UniProtKB">
        <authorList>
            <consortium name="Ensembl"/>
        </authorList>
    </citation>
    <scope>IDENTIFICATION</scope>
</reference>
<dbReference type="Ensembl" id="ENSSBOT00000055972.1">
    <property type="protein sequence ID" value="ENSSBOP00000039013.1"/>
    <property type="gene ID" value="ENSSBOG00000035550.1"/>
</dbReference>
<dbReference type="InterPro" id="IPR002554">
    <property type="entry name" value="PP2A_B56"/>
</dbReference>
<dbReference type="PANTHER" id="PTHR10257:SF92">
    <property type="entry name" value="SERINE_THREONINE-PROTEIN PHOSPHATASE 2A 56 KDA REGULATORY SUBUNIT EPSILON ISOFORM"/>
    <property type="match status" value="1"/>
</dbReference>
<dbReference type="GO" id="GO:0005634">
    <property type="term" value="C:nucleus"/>
    <property type="evidence" value="ECO:0007669"/>
    <property type="project" value="TreeGrafter"/>
</dbReference>
<dbReference type="FunFam" id="1.25.10.10:FF:000353">
    <property type="entry name" value="Serine/threonine-protein phosphatase 2A 56 kDa regulatory subunit"/>
    <property type="match status" value="1"/>
</dbReference>
<dbReference type="InterPro" id="IPR016024">
    <property type="entry name" value="ARM-type_fold"/>
</dbReference>
<evidence type="ECO:0000256" key="1">
    <source>
        <dbReference type="ARBA" id="ARBA00009745"/>
    </source>
</evidence>
<dbReference type="Gene3D" id="1.25.10.10">
    <property type="entry name" value="Leucine-rich Repeat Variant"/>
    <property type="match status" value="2"/>
</dbReference>
<evidence type="ECO:0000256" key="2">
    <source>
        <dbReference type="PIRNR" id="PIRNR028043"/>
    </source>
</evidence>
<dbReference type="InterPro" id="IPR011989">
    <property type="entry name" value="ARM-like"/>
</dbReference>
<comment type="similarity">
    <text evidence="1">Belongs to the phosphatase 2A regulatory subunit B56 family.</text>
</comment>
<accession>A0A2K6V4B5</accession>
<proteinExistence type="inferred from homology"/>
<dbReference type="SUPFAM" id="SSF48371">
    <property type="entry name" value="ARM repeat"/>
    <property type="match status" value="1"/>
</dbReference>
<sequence>MSSAPTTPPSVDKVDGFSRKSVRKARQKRSQSSSQFRSQGKPIELTPLPLLKDVPSSEQPELFLKKLQQCCVIFDFMDTLSDLKMKEYKRSTLNELVDYITISRGCLTEQTYPEVVRMVSCNIFRTLPPSDSNEFDPEEDEPTLEASWPHLQLVYEFFIRFLESQEFQPSIAKKYIDQKFVLQLLELFDSEDPRERDYLKTVLHRIYGKFLGLRAFIRKQINNIFLRFVYETEHFNGVAELLEILGSIINGFALPLKAEHKQFLVKVLIPLHTVRSLSLFHAQLAYCIVQFLEKDPSLTEPVIRGLMKFWPKTCSQKEVAERALYYWNNEYIMSLIEENSNVILPIMFSSLYRISKEHWNPAIVALVYNVLKAFMEMNSTMFDELTATYKSDRQREKKKEKEREELWKKLEDLELKRGLRRDGIIPT</sequence>
<feature type="compositionally biased region" description="Low complexity" evidence="3">
    <location>
        <begin position="30"/>
        <end position="40"/>
    </location>
</feature>